<dbReference type="InterPro" id="IPR003656">
    <property type="entry name" value="Znf_BED"/>
</dbReference>
<dbReference type="PANTHER" id="PTHR46951:SF2">
    <property type="entry name" value="BED-TYPE DOMAIN-CONTAINING PROTEIN"/>
    <property type="match status" value="1"/>
</dbReference>
<dbReference type="GO" id="GO:0003677">
    <property type="term" value="F:DNA binding"/>
    <property type="evidence" value="ECO:0007669"/>
    <property type="project" value="InterPro"/>
</dbReference>
<dbReference type="GO" id="GO:0008270">
    <property type="term" value="F:zinc ion binding"/>
    <property type="evidence" value="ECO:0007669"/>
    <property type="project" value="UniProtKB-KW"/>
</dbReference>
<feature type="coiled-coil region" evidence="5">
    <location>
        <begin position="622"/>
        <end position="653"/>
    </location>
</feature>
<dbReference type="Proteomes" id="UP000231279">
    <property type="component" value="Unassembled WGS sequence"/>
</dbReference>
<dbReference type="EMBL" id="NKXS01009026">
    <property type="protein sequence ID" value="PIM97864.1"/>
    <property type="molecule type" value="Genomic_DNA"/>
</dbReference>
<keyword evidence="2 4" id="KW-0863">Zinc-finger</keyword>
<evidence type="ECO:0000256" key="3">
    <source>
        <dbReference type="ARBA" id="ARBA00022833"/>
    </source>
</evidence>
<reference evidence="9" key="1">
    <citation type="journal article" date="2018" name="Gigascience">
        <title>Genome assembly of the Pink Ipe (Handroanthus impetiginosus, Bignoniaceae), a highly valued, ecologically keystone Neotropical timber forest tree.</title>
        <authorList>
            <person name="Silva-Junior O.B."/>
            <person name="Grattapaglia D."/>
            <person name="Novaes E."/>
            <person name="Collevatti R.G."/>
        </authorList>
    </citation>
    <scope>NUCLEOTIDE SEQUENCE [LARGE SCALE GENOMIC DNA]</scope>
    <source>
        <strain evidence="9">cv. UFG-1</strain>
    </source>
</reference>
<dbReference type="PANTHER" id="PTHR46951">
    <property type="entry name" value="BED-TYPE DOMAIN-CONTAINING PROTEIN"/>
    <property type="match status" value="1"/>
</dbReference>
<dbReference type="STRING" id="429701.A0A2G9FYA0"/>
<organism evidence="8 9">
    <name type="scientific">Handroanthus impetiginosus</name>
    <dbReference type="NCBI Taxonomy" id="429701"/>
    <lineage>
        <taxon>Eukaryota</taxon>
        <taxon>Viridiplantae</taxon>
        <taxon>Streptophyta</taxon>
        <taxon>Embryophyta</taxon>
        <taxon>Tracheophyta</taxon>
        <taxon>Spermatophyta</taxon>
        <taxon>Magnoliopsida</taxon>
        <taxon>eudicotyledons</taxon>
        <taxon>Gunneridae</taxon>
        <taxon>Pentapetalae</taxon>
        <taxon>asterids</taxon>
        <taxon>lamiids</taxon>
        <taxon>Lamiales</taxon>
        <taxon>Bignoniaceae</taxon>
        <taxon>Crescentiina</taxon>
        <taxon>Tabebuia alliance</taxon>
        <taxon>Handroanthus</taxon>
    </lineage>
</organism>
<sequence length="658" mass="74161">MISQNAAMNNQQSDAAYDTTVSARPIAAAAWRGRFNIPSRNLDINISAHVSNIASLKVLEVASIMPESLCLEMVPRLDVWPASFKSSPPTEHSISLFFFLDGRDEERFESLLTDAMYTDVALKATIGKAKLLIFTSLQLPQKLHAFQGKLYFWGVFTGQEAVSSRQSDCRVDIQTTGTEQSNSGNHRTFDGKGNPVTTSSKHNPSTRAAKADRRGRRLDNAWEHAKPLDELRQKAECRYCGFVSSHGGISRLKAHLGGGHPSIRLPDCHKVPPEVKKVMADWFSEWSKCTKALWTKEIRDADKRRRPDDLAWEHAKPSDVADPKTQCKYFSFVSLHGETSQHKVHIDGRDPKMPMEAWPKVSPEIGHMSGRVKVLTPSMSHEMKGTMSEWVKNLTASRVKKSQAAGMQAEKRGRPLDNAWEHAKPLDEARQKTQCNYCGFVSQYGGISRLKAHLGGGCPQMQLQGCPQVPLEVKRVMEQWYSEWAKTSTAAWTRKSYGSAKPLKRGRPLDDTWEHAIPLDEMRQATRCKYCGFISKHGGIARLKLHLLGGDPTMQLQGCPNVSPDIKNLMARETKKCRKKSKGMPMEIAGGMFQDINRTANEMQWFEKRHHVLQETLDEIRNTSLKERIQQLLDEKNAKVQKMQFEIQSLKSQLASMP</sequence>
<feature type="region of interest" description="Disordered" evidence="6">
    <location>
        <begin position="176"/>
        <end position="218"/>
    </location>
</feature>
<feature type="compositionally biased region" description="Polar residues" evidence="6">
    <location>
        <begin position="176"/>
        <end position="186"/>
    </location>
</feature>
<evidence type="ECO:0000256" key="2">
    <source>
        <dbReference type="ARBA" id="ARBA00022771"/>
    </source>
</evidence>
<protein>
    <recommendedName>
        <fullName evidence="7">BED-type domain-containing protein</fullName>
    </recommendedName>
</protein>
<keyword evidence="5" id="KW-0175">Coiled coil</keyword>
<dbReference type="InterPro" id="IPR056280">
    <property type="entry name" value="AIPP2-like_SPOC"/>
</dbReference>
<keyword evidence="1" id="KW-0479">Metal-binding</keyword>
<feature type="domain" description="BED-type" evidence="7">
    <location>
        <begin position="507"/>
        <end position="566"/>
    </location>
</feature>
<feature type="compositionally biased region" description="Polar residues" evidence="6">
    <location>
        <begin position="195"/>
        <end position="206"/>
    </location>
</feature>
<feature type="domain" description="BED-type" evidence="7">
    <location>
        <begin position="216"/>
        <end position="267"/>
    </location>
</feature>
<feature type="compositionally biased region" description="Basic and acidic residues" evidence="6">
    <location>
        <begin position="209"/>
        <end position="218"/>
    </location>
</feature>
<evidence type="ECO:0000313" key="8">
    <source>
        <dbReference type="EMBL" id="PIM97864.1"/>
    </source>
</evidence>
<feature type="domain" description="BED-type" evidence="7">
    <location>
        <begin position="414"/>
        <end position="473"/>
    </location>
</feature>
<dbReference type="Pfam" id="PF23121">
    <property type="entry name" value="SPOC_AIPP2"/>
    <property type="match status" value="1"/>
</dbReference>
<evidence type="ECO:0000256" key="4">
    <source>
        <dbReference type="PROSITE-ProRule" id="PRU00027"/>
    </source>
</evidence>
<evidence type="ECO:0000313" key="9">
    <source>
        <dbReference type="Proteomes" id="UP000231279"/>
    </source>
</evidence>
<evidence type="ECO:0000256" key="1">
    <source>
        <dbReference type="ARBA" id="ARBA00022723"/>
    </source>
</evidence>
<evidence type="ECO:0000256" key="5">
    <source>
        <dbReference type="SAM" id="Coils"/>
    </source>
</evidence>
<dbReference type="AlphaFoldDB" id="A0A2G9FYA0"/>
<evidence type="ECO:0000259" key="7">
    <source>
        <dbReference type="PROSITE" id="PS50808"/>
    </source>
</evidence>
<comment type="caution">
    <text evidence="8">The sequence shown here is derived from an EMBL/GenBank/DDBJ whole genome shotgun (WGS) entry which is preliminary data.</text>
</comment>
<dbReference type="PROSITE" id="PS50808">
    <property type="entry name" value="ZF_BED"/>
    <property type="match status" value="3"/>
</dbReference>
<keyword evidence="3" id="KW-0862">Zinc</keyword>
<evidence type="ECO:0000256" key="6">
    <source>
        <dbReference type="SAM" id="MobiDB-lite"/>
    </source>
</evidence>
<proteinExistence type="predicted"/>
<accession>A0A2G9FYA0</accession>
<name>A0A2G9FYA0_9LAMI</name>
<keyword evidence="9" id="KW-1185">Reference proteome</keyword>
<gene>
    <name evidence="8" type="ORF">CDL12_29662</name>
</gene>
<dbReference type="OrthoDB" id="1932206at2759"/>
<dbReference type="Pfam" id="PF02892">
    <property type="entry name" value="zf-BED"/>
    <property type="match status" value="2"/>
</dbReference>